<dbReference type="PANTHER" id="PTHR22888:SF18">
    <property type="entry name" value="CYTOCHROME BO(3) UBIQUINOL OXIDASE SUBUNIT 2"/>
    <property type="match status" value="1"/>
</dbReference>
<dbReference type="Gene3D" id="1.10.287.90">
    <property type="match status" value="1"/>
</dbReference>
<evidence type="ECO:0000256" key="12">
    <source>
        <dbReference type="ARBA" id="ARBA00023139"/>
    </source>
</evidence>
<keyword evidence="13" id="KW-0449">Lipoprotein</keyword>
<evidence type="ECO:0000256" key="3">
    <source>
        <dbReference type="ARBA" id="ARBA00022448"/>
    </source>
</evidence>
<evidence type="ECO:0000256" key="14">
    <source>
        <dbReference type="PIRNR" id="PIRNR000292"/>
    </source>
</evidence>
<gene>
    <name evidence="19" type="primary">cyoA</name>
    <name evidence="19" type="ORF">ACFQ5D_07695</name>
</gene>
<dbReference type="EMBL" id="JBHTNZ010000007">
    <property type="protein sequence ID" value="MFD1461323.1"/>
    <property type="molecule type" value="Genomic_DNA"/>
</dbReference>
<evidence type="ECO:0000313" key="19">
    <source>
        <dbReference type="EMBL" id="MFD1461323.1"/>
    </source>
</evidence>
<evidence type="ECO:0000256" key="1">
    <source>
        <dbReference type="ARBA" id="ARBA00004651"/>
    </source>
</evidence>
<dbReference type="CDD" id="cd04212">
    <property type="entry name" value="CuRO_UO_II"/>
    <property type="match status" value="1"/>
</dbReference>
<dbReference type="InterPro" id="IPR034227">
    <property type="entry name" value="CuRO_UO_II"/>
</dbReference>
<protein>
    <recommendedName>
        <fullName evidence="14">Quinol oxidase subunit 2</fullName>
        <ecNumber evidence="14">1.10.3.-</ecNumber>
    </recommendedName>
</protein>
<dbReference type="InterPro" id="IPR036257">
    <property type="entry name" value="Cyt_c_oxidase_su2_TM_sf"/>
</dbReference>
<evidence type="ECO:0000313" key="20">
    <source>
        <dbReference type="Proteomes" id="UP001597340"/>
    </source>
</evidence>
<keyword evidence="5 14" id="KW-0679">Respiratory chain</keyword>
<comment type="subcellular location">
    <subcellularLocation>
        <location evidence="1">Cell membrane</location>
        <topology evidence="1">Multi-pass membrane protein</topology>
    </subcellularLocation>
</comment>
<evidence type="ECO:0000256" key="16">
    <source>
        <dbReference type="SAM" id="Phobius"/>
    </source>
</evidence>
<evidence type="ECO:0000256" key="6">
    <source>
        <dbReference type="ARBA" id="ARBA00022692"/>
    </source>
</evidence>
<keyword evidence="6 16" id="KW-0812">Transmembrane</keyword>
<dbReference type="PIRSF" id="PIRSF000292">
    <property type="entry name" value="Ubi_od_II"/>
    <property type="match status" value="1"/>
</dbReference>
<dbReference type="PROSITE" id="PS50857">
    <property type="entry name" value="COX2_CUA"/>
    <property type="match status" value="1"/>
</dbReference>
<feature type="transmembrane region" description="Helical" evidence="16">
    <location>
        <begin position="7"/>
        <end position="29"/>
    </location>
</feature>
<evidence type="ECO:0000256" key="5">
    <source>
        <dbReference type="ARBA" id="ARBA00022660"/>
    </source>
</evidence>
<sequence>MNKKPKAIIAMVLTVLTVALLIWTCFYAGGKYVVFDPKGPIGQSQKELIIITTALSALIIVPVMVLTFFIIWRYRDTATNKVKYQPHWDDSKKLETVWWAIPIIVICIIAVITARYTYLLEPSKPIASTQKPVTIQVTSLDWKWLFMYPEEGIATVNQVHIPKGVPVRFELTADAPMNSFWIPQLGGQIYNMSGMAMKLYLQADQEGTYFGSGANFSGEHFGKMRFDVEVQSDKEYKNWVADIKKQSKPLTKDGYLALAKPGLSHPDEYSSFPDGLFQEIVTKYVVDGVSKPHTEHGEGAPTRGSSKSGTEDKGAMDMSHMNMSGHN</sequence>
<comment type="caution">
    <text evidence="19">The sequence shown here is derived from an EMBL/GenBank/DDBJ whole genome shotgun (WGS) entry which is preliminary data.</text>
</comment>
<dbReference type="SUPFAM" id="SSF49503">
    <property type="entry name" value="Cupredoxins"/>
    <property type="match status" value="1"/>
</dbReference>
<keyword evidence="8 14" id="KW-0249">Electron transport</keyword>
<comment type="catalytic activity">
    <reaction evidence="14">
        <text>2 a quinol + O2 = 2 a quinone + 2 H2O</text>
        <dbReference type="Rhea" id="RHEA:55376"/>
        <dbReference type="ChEBI" id="CHEBI:15377"/>
        <dbReference type="ChEBI" id="CHEBI:15379"/>
        <dbReference type="ChEBI" id="CHEBI:24646"/>
        <dbReference type="ChEBI" id="CHEBI:132124"/>
    </reaction>
</comment>
<keyword evidence="12" id="KW-0564">Palmitate</keyword>
<dbReference type="InterPro" id="IPR006333">
    <property type="entry name" value="Cyt_o_ubiquinol_oxidase_su2"/>
</dbReference>
<evidence type="ECO:0000256" key="8">
    <source>
        <dbReference type="ARBA" id="ARBA00022982"/>
    </source>
</evidence>
<evidence type="ECO:0000256" key="15">
    <source>
        <dbReference type="SAM" id="MobiDB-lite"/>
    </source>
</evidence>
<evidence type="ECO:0000256" key="7">
    <source>
        <dbReference type="ARBA" id="ARBA00022729"/>
    </source>
</evidence>
<keyword evidence="7" id="KW-0732">Signal</keyword>
<feature type="transmembrane region" description="Helical" evidence="16">
    <location>
        <begin position="49"/>
        <end position="75"/>
    </location>
</feature>
<dbReference type="InterPro" id="IPR002429">
    <property type="entry name" value="CcO_II-like_C"/>
</dbReference>
<dbReference type="NCBIfam" id="TIGR01433">
    <property type="entry name" value="CyoA"/>
    <property type="match status" value="1"/>
</dbReference>
<evidence type="ECO:0000256" key="4">
    <source>
        <dbReference type="ARBA" id="ARBA00022475"/>
    </source>
</evidence>
<dbReference type="InterPro" id="IPR008972">
    <property type="entry name" value="Cupredoxin"/>
</dbReference>
<evidence type="ECO:0000256" key="9">
    <source>
        <dbReference type="ARBA" id="ARBA00022989"/>
    </source>
</evidence>
<evidence type="ECO:0000256" key="10">
    <source>
        <dbReference type="ARBA" id="ARBA00023002"/>
    </source>
</evidence>
<feature type="transmembrane region" description="Helical" evidence="16">
    <location>
        <begin position="96"/>
        <end position="118"/>
    </location>
</feature>
<dbReference type="InterPro" id="IPR010514">
    <property type="entry name" value="COX_ARM"/>
</dbReference>
<reference evidence="20" key="1">
    <citation type="journal article" date="2019" name="Int. J. Syst. Evol. Microbiol.">
        <title>The Global Catalogue of Microorganisms (GCM) 10K type strain sequencing project: providing services to taxonomists for standard genome sequencing and annotation.</title>
        <authorList>
            <consortium name="The Broad Institute Genomics Platform"/>
            <consortium name="The Broad Institute Genome Sequencing Center for Infectious Disease"/>
            <person name="Wu L."/>
            <person name="Ma J."/>
        </authorList>
    </citation>
    <scope>NUCLEOTIDE SEQUENCE [LARGE SCALE GENOMIC DNA]</scope>
    <source>
        <strain evidence="20">CCM 9147</strain>
    </source>
</reference>
<keyword evidence="3 14" id="KW-0813">Transport</keyword>
<dbReference type="InterPro" id="IPR045187">
    <property type="entry name" value="CcO_II"/>
</dbReference>
<feature type="domain" description="Cytochrome oxidase subunit II copper A binding" evidence="17">
    <location>
        <begin position="130"/>
        <end position="242"/>
    </location>
</feature>
<keyword evidence="20" id="KW-1185">Reference proteome</keyword>
<name>A0ABW4DBZ6_9BACL</name>
<dbReference type="EC" id="1.10.3.-" evidence="14"/>
<dbReference type="Pfam" id="PF06481">
    <property type="entry name" value="COX_ARM"/>
    <property type="match status" value="1"/>
</dbReference>
<organism evidence="19 20">
    <name type="scientific">Paenibacillus farraposensis</name>
    <dbReference type="NCBI Taxonomy" id="2807095"/>
    <lineage>
        <taxon>Bacteria</taxon>
        <taxon>Bacillati</taxon>
        <taxon>Bacillota</taxon>
        <taxon>Bacilli</taxon>
        <taxon>Bacillales</taxon>
        <taxon>Paenibacillaceae</taxon>
        <taxon>Paenibacillus</taxon>
    </lineage>
</organism>
<comment type="similarity">
    <text evidence="2 14">Belongs to the cytochrome c oxidase subunit 2 family.</text>
</comment>
<evidence type="ECO:0000256" key="2">
    <source>
        <dbReference type="ARBA" id="ARBA00007866"/>
    </source>
</evidence>
<proteinExistence type="inferred from homology"/>
<evidence type="ECO:0000259" key="18">
    <source>
        <dbReference type="PROSITE" id="PS50999"/>
    </source>
</evidence>
<keyword evidence="4 14" id="KW-1003">Cell membrane</keyword>
<evidence type="ECO:0000256" key="11">
    <source>
        <dbReference type="ARBA" id="ARBA00023136"/>
    </source>
</evidence>
<comment type="function">
    <text evidence="14">Catalyzes quinol oxidation with the concomitant reduction of oxygen to water. Subunit II transfers the electrons from a quinol to the binuclear center of the catalytic subunit I.</text>
</comment>
<dbReference type="PROSITE" id="PS50999">
    <property type="entry name" value="COX2_TM"/>
    <property type="match status" value="1"/>
</dbReference>
<dbReference type="SUPFAM" id="SSF81464">
    <property type="entry name" value="Cytochrome c oxidase subunit II-like, transmembrane region"/>
    <property type="match status" value="1"/>
</dbReference>
<keyword evidence="10 14" id="KW-0560">Oxidoreductase</keyword>
<keyword evidence="9 16" id="KW-1133">Transmembrane helix</keyword>
<dbReference type="RefSeq" id="WP_229524899.1">
    <property type="nucleotide sequence ID" value="NZ_JAFFQR010000079.1"/>
</dbReference>
<keyword evidence="11 14" id="KW-0472">Membrane</keyword>
<evidence type="ECO:0000256" key="13">
    <source>
        <dbReference type="ARBA" id="ARBA00023288"/>
    </source>
</evidence>
<accession>A0ABW4DBZ6</accession>
<dbReference type="Pfam" id="PF00116">
    <property type="entry name" value="COX2"/>
    <property type="match status" value="1"/>
</dbReference>
<evidence type="ECO:0000259" key="17">
    <source>
        <dbReference type="PROSITE" id="PS50857"/>
    </source>
</evidence>
<dbReference type="InterPro" id="IPR011759">
    <property type="entry name" value="Cyt_c_oxidase_su2_TM_dom"/>
</dbReference>
<feature type="region of interest" description="Disordered" evidence="15">
    <location>
        <begin position="291"/>
        <end position="327"/>
    </location>
</feature>
<dbReference type="PANTHER" id="PTHR22888">
    <property type="entry name" value="CYTOCHROME C OXIDASE, SUBUNIT II"/>
    <property type="match status" value="1"/>
</dbReference>
<dbReference type="Gene3D" id="2.60.40.420">
    <property type="entry name" value="Cupredoxins - blue copper proteins"/>
    <property type="match status" value="1"/>
</dbReference>
<feature type="domain" description="Cytochrome oxidase subunit II transmembrane region profile" evidence="18">
    <location>
        <begin position="26"/>
        <end position="124"/>
    </location>
</feature>
<dbReference type="Proteomes" id="UP001597340">
    <property type="component" value="Unassembled WGS sequence"/>
</dbReference>